<dbReference type="Proteomes" id="UP001152795">
    <property type="component" value="Unassembled WGS sequence"/>
</dbReference>
<feature type="compositionally biased region" description="Basic and acidic residues" evidence="1">
    <location>
        <begin position="1"/>
        <end position="17"/>
    </location>
</feature>
<reference evidence="2" key="1">
    <citation type="submission" date="2020-04" db="EMBL/GenBank/DDBJ databases">
        <authorList>
            <person name="Alioto T."/>
            <person name="Alioto T."/>
            <person name="Gomez Garrido J."/>
        </authorList>
    </citation>
    <scope>NUCLEOTIDE SEQUENCE</scope>
    <source>
        <strain evidence="2">A484AB</strain>
    </source>
</reference>
<gene>
    <name evidence="2" type="ORF">PACLA_8A060954</name>
</gene>
<feature type="compositionally biased region" description="Basic and acidic residues" evidence="1">
    <location>
        <begin position="132"/>
        <end position="154"/>
    </location>
</feature>
<keyword evidence="3" id="KW-1185">Reference proteome</keyword>
<dbReference type="PANTHER" id="PTHR34239:SF2">
    <property type="entry name" value="TRANSPOSABLE ELEMENT P TRANSPOSASE_THAP9 CONSERVED DOMAIN-CONTAINING PROTEIN"/>
    <property type="match status" value="1"/>
</dbReference>
<dbReference type="OrthoDB" id="5991326at2759"/>
<accession>A0A6S7IEG7</accession>
<dbReference type="AlphaFoldDB" id="A0A6S7IEG7"/>
<feature type="region of interest" description="Disordered" evidence="1">
    <location>
        <begin position="108"/>
        <end position="164"/>
    </location>
</feature>
<sequence>MAAHSDDPNDLESRLDYDESDDLDMPEQANKDPEHDRADFREFLSSLQKTMSTQTALLSILVAERQGEKRANTSSVTASASSSKRQKYDSNDIQPQVGLQDIAAETATTNASEEATNNASEEATNSVSESDNEQHTSEQNDDRLSVHGDEHDPDLAGSMSEDEDNTSLLTKIGESLCPTEDHGPQVIEKLSQLVNTKFVMDLDLEKRKQLSEKYKTPKNCEALYVPRVNPEIWGKLNPTTKQRDIKMSTLQDLLLRVSNAVIISLNTRLDCREKRSIPDYKSVMSNLIDCIALIGHVHKELSFKRRDQIRPSLTNEFKPACSRNNKIEKSLFGDDLSKVLQDLRATSKECHHAPIEFISPIFTVPKKDGGIRLILNLKKECIANVVQTVKVFDNVGLVHHPDKSTFIPVQEIVLLGFYYYQIHVQILVDNTTAVAVINHMGSVHSDSCHLMARKIWEFCFRNDIWLTAAHLPGATNVDADHASRNFISVDTEWMLNSTCLVEALETSISPRFIHFVQKDGTSYLSLIGEKLKAQGLSQSSIKITLASWRAGTHSQYQSQIIKWQEFCTQHKCDMISPPVTFAVDFLAQLSDSGCNNSIQDILSSAGWSNEKTFQRFYNKPTESSFNFGKVFWIQHVNSI</sequence>
<comment type="caution">
    <text evidence="2">The sequence shown here is derived from an EMBL/GenBank/DDBJ whole genome shotgun (WGS) entry which is preliminary data.</text>
</comment>
<feature type="compositionally biased region" description="Low complexity" evidence="1">
    <location>
        <begin position="73"/>
        <end position="83"/>
    </location>
</feature>
<dbReference type="PANTHER" id="PTHR34239">
    <property type="entry name" value="APPLE DOMAIN-CONTAINING PROTEIN"/>
    <property type="match status" value="1"/>
</dbReference>
<name>A0A6S7IEG7_PARCT</name>
<protein>
    <submittedName>
        <fullName evidence="2">Uncharacterized protein</fullName>
    </submittedName>
</protein>
<feature type="compositionally biased region" description="Low complexity" evidence="1">
    <location>
        <begin position="108"/>
        <end position="126"/>
    </location>
</feature>
<evidence type="ECO:0000313" key="2">
    <source>
        <dbReference type="EMBL" id="CAB4017314.1"/>
    </source>
</evidence>
<feature type="region of interest" description="Disordered" evidence="1">
    <location>
        <begin position="1"/>
        <end position="40"/>
    </location>
</feature>
<feature type="compositionally biased region" description="Basic and acidic residues" evidence="1">
    <location>
        <begin position="29"/>
        <end position="40"/>
    </location>
</feature>
<feature type="region of interest" description="Disordered" evidence="1">
    <location>
        <begin position="66"/>
        <end position="94"/>
    </location>
</feature>
<organism evidence="2 3">
    <name type="scientific">Paramuricea clavata</name>
    <name type="common">Red gorgonian</name>
    <name type="synonym">Violescent sea-whip</name>
    <dbReference type="NCBI Taxonomy" id="317549"/>
    <lineage>
        <taxon>Eukaryota</taxon>
        <taxon>Metazoa</taxon>
        <taxon>Cnidaria</taxon>
        <taxon>Anthozoa</taxon>
        <taxon>Octocorallia</taxon>
        <taxon>Malacalcyonacea</taxon>
        <taxon>Plexauridae</taxon>
        <taxon>Paramuricea</taxon>
    </lineage>
</organism>
<evidence type="ECO:0000256" key="1">
    <source>
        <dbReference type="SAM" id="MobiDB-lite"/>
    </source>
</evidence>
<evidence type="ECO:0000313" key="3">
    <source>
        <dbReference type="Proteomes" id="UP001152795"/>
    </source>
</evidence>
<dbReference type="CDD" id="cd09275">
    <property type="entry name" value="RNase_HI_RT_DIRS1"/>
    <property type="match status" value="1"/>
</dbReference>
<dbReference type="EMBL" id="CACRXK020009489">
    <property type="protein sequence ID" value="CAB4017314.1"/>
    <property type="molecule type" value="Genomic_DNA"/>
</dbReference>
<proteinExistence type="predicted"/>